<feature type="transmembrane region" description="Helical" evidence="1">
    <location>
        <begin position="21"/>
        <end position="42"/>
    </location>
</feature>
<evidence type="ECO:0008006" key="4">
    <source>
        <dbReference type="Google" id="ProtNLM"/>
    </source>
</evidence>
<keyword evidence="1" id="KW-0812">Transmembrane</keyword>
<dbReference type="AlphaFoldDB" id="A0A166SJ52"/>
<evidence type="ECO:0000313" key="3">
    <source>
        <dbReference type="Proteomes" id="UP000077407"/>
    </source>
</evidence>
<dbReference type="Proteomes" id="UP000077407">
    <property type="component" value="Unassembled WGS sequence"/>
</dbReference>
<dbReference type="OrthoDB" id="2989509at2"/>
<gene>
    <name evidence="2" type="ORF">WY13_00092</name>
</gene>
<evidence type="ECO:0000256" key="1">
    <source>
        <dbReference type="SAM" id="Phobius"/>
    </source>
</evidence>
<evidence type="ECO:0000313" key="2">
    <source>
        <dbReference type="EMBL" id="OAA92383.1"/>
    </source>
</evidence>
<protein>
    <recommendedName>
        <fullName evidence="4">DUF2933 domain-containing protein</fullName>
    </recommendedName>
</protein>
<keyword evidence="1" id="KW-1133">Transmembrane helix</keyword>
<accession>A0A166SJ52</accession>
<dbReference type="PATRIC" id="fig|1538.10.peg.573"/>
<proteinExistence type="predicted"/>
<reference evidence="2 3" key="1">
    <citation type="journal article" date="2015" name="Biotechnol. Bioeng.">
        <title>Genome sequence and phenotypic characterization of Caulobacter segnis.</title>
        <authorList>
            <person name="Patel S."/>
            <person name="Fletcher B."/>
            <person name="Scott D.C."/>
            <person name="Ely B."/>
        </authorList>
    </citation>
    <scope>NUCLEOTIDE SEQUENCE [LARGE SCALE GENOMIC DNA]</scope>
    <source>
        <strain evidence="2 3">ERI-2</strain>
    </source>
</reference>
<name>A0A166SJ52_9CLOT</name>
<dbReference type="EMBL" id="LITT01000001">
    <property type="protein sequence ID" value="OAA92383.1"/>
    <property type="molecule type" value="Genomic_DNA"/>
</dbReference>
<comment type="caution">
    <text evidence="2">The sequence shown here is derived from an EMBL/GenBank/DDBJ whole genome shotgun (WGS) entry which is preliminary data.</text>
</comment>
<feature type="transmembrane region" description="Helical" evidence="1">
    <location>
        <begin position="48"/>
        <end position="68"/>
    </location>
</feature>
<dbReference type="RefSeq" id="WP_063553756.1">
    <property type="nucleotide sequence ID" value="NZ_LITT01000001.1"/>
</dbReference>
<organism evidence="2 3">
    <name type="scientific">Clostridium ljungdahlii</name>
    <dbReference type="NCBI Taxonomy" id="1538"/>
    <lineage>
        <taxon>Bacteria</taxon>
        <taxon>Bacillati</taxon>
        <taxon>Bacillota</taxon>
        <taxon>Clostridia</taxon>
        <taxon>Eubacteriales</taxon>
        <taxon>Clostridiaceae</taxon>
        <taxon>Clostridium</taxon>
    </lineage>
</organism>
<keyword evidence="1" id="KW-0472">Membrane</keyword>
<sequence length="95" mass="10601">MNCHEDNKEKQGTHKHSPLKHMLHMAICCGLPIIIIELLPIISRFNPSAGSIVGRIIPFLCPIMMIFMMPMMMGNNKKGSCCTTKKTSTDSKEVV</sequence>